<evidence type="ECO:0000313" key="2">
    <source>
        <dbReference type="EMBL" id="KAJ7367470.1"/>
    </source>
</evidence>
<gene>
    <name evidence="2" type="ORF">DFH08DRAFT_828594</name>
</gene>
<feature type="region of interest" description="Disordered" evidence="1">
    <location>
        <begin position="342"/>
        <end position="374"/>
    </location>
</feature>
<evidence type="ECO:0000313" key="3">
    <source>
        <dbReference type="Proteomes" id="UP001218218"/>
    </source>
</evidence>
<dbReference type="Proteomes" id="UP001218218">
    <property type="component" value="Unassembled WGS sequence"/>
</dbReference>
<name>A0AAD7ATZ1_9AGAR</name>
<accession>A0AAD7ATZ1</accession>
<organism evidence="2 3">
    <name type="scientific">Mycena albidolilacea</name>
    <dbReference type="NCBI Taxonomy" id="1033008"/>
    <lineage>
        <taxon>Eukaryota</taxon>
        <taxon>Fungi</taxon>
        <taxon>Dikarya</taxon>
        <taxon>Basidiomycota</taxon>
        <taxon>Agaricomycotina</taxon>
        <taxon>Agaricomycetes</taxon>
        <taxon>Agaricomycetidae</taxon>
        <taxon>Agaricales</taxon>
        <taxon>Marasmiineae</taxon>
        <taxon>Mycenaceae</taxon>
        <taxon>Mycena</taxon>
    </lineage>
</organism>
<protein>
    <submittedName>
        <fullName evidence="2">Uncharacterized protein</fullName>
    </submittedName>
</protein>
<dbReference type="EMBL" id="JARIHO010000001">
    <property type="protein sequence ID" value="KAJ7367470.1"/>
    <property type="molecule type" value="Genomic_DNA"/>
</dbReference>
<evidence type="ECO:0000256" key="1">
    <source>
        <dbReference type="SAM" id="MobiDB-lite"/>
    </source>
</evidence>
<keyword evidence="3" id="KW-1185">Reference proteome</keyword>
<proteinExistence type="predicted"/>
<reference evidence="2" key="1">
    <citation type="submission" date="2023-03" db="EMBL/GenBank/DDBJ databases">
        <title>Massive genome expansion in bonnet fungi (Mycena s.s.) driven by repeated elements and novel gene families across ecological guilds.</title>
        <authorList>
            <consortium name="Lawrence Berkeley National Laboratory"/>
            <person name="Harder C.B."/>
            <person name="Miyauchi S."/>
            <person name="Viragh M."/>
            <person name="Kuo A."/>
            <person name="Thoen E."/>
            <person name="Andreopoulos B."/>
            <person name="Lu D."/>
            <person name="Skrede I."/>
            <person name="Drula E."/>
            <person name="Henrissat B."/>
            <person name="Morin E."/>
            <person name="Kohler A."/>
            <person name="Barry K."/>
            <person name="LaButti K."/>
            <person name="Morin E."/>
            <person name="Salamov A."/>
            <person name="Lipzen A."/>
            <person name="Mereny Z."/>
            <person name="Hegedus B."/>
            <person name="Baldrian P."/>
            <person name="Stursova M."/>
            <person name="Weitz H."/>
            <person name="Taylor A."/>
            <person name="Grigoriev I.V."/>
            <person name="Nagy L.G."/>
            <person name="Martin F."/>
            <person name="Kauserud H."/>
        </authorList>
    </citation>
    <scope>NUCLEOTIDE SEQUENCE</scope>
    <source>
        <strain evidence="2">CBHHK002</strain>
    </source>
</reference>
<sequence>MSWFRQVRSLYHNIQHIMQWNPLPAPSTLTPSMVDAFFPITDDNRQKSEITRDALGEMPFVVHTSASLQRRMIADGDSCENLRISEVKYFQRDVAPLHEYLVFWYEDTDTPGVRNFMIIERWGTNFQPPDKSKKKPQTHTIVASLGAVNGVEGSFKTPPGHRVRAALLESSRQSLETSGQRTRSLADDRIVISLCRNPAHIDKAEPGASTMLARIKPPTTSTVSVAQILTLASLVSQHRPDYDLMESNCFYYGRAIFDVTRALMDCNDHDVETSQNFRFMKFNALQWGPAHIVKGHMADKVAVEFKPEKITELYETALAAFLKSVEERKAIKDAPFNALKRKAEEEARGHQEANRRAEEANRRAEEEARARQEAIRRAEAAELENEWLKAQMLNSGQ</sequence>
<dbReference type="AlphaFoldDB" id="A0AAD7ATZ1"/>
<comment type="caution">
    <text evidence="2">The sequence shown here is derived from an EMBL/GenBank/DDBJ whole genome shotgun (WGS) entry which is preliminary data.</text>
</comment>